<dbReference type="PANTHER" id="PTHR43656:SF2">
    <property type="entry name" value="BINDING OXIDOREDUCTASE, PUTATIVE (AFU_ORTHOLOGUE AFUA_2G08260)-RELATED"/>
    <property type="match status" value="1"/>
</dbReference>
<dbReference type="InterPro" id="IPR013785">
    <property type="entry name" value="Aldolase_TIM"/>
</dbReference>
<keyword evidence="4" id="KW-0560">Oxidoreductase</keyword>
<name>A0ABR2UF82_9PEZI</name>
<evidence type="ECO:0000256" key="3">
    <source>
        <dbReference type="ARBA" id="ARBA00022643"/>
    </source>
</evidence>
<gene>
    <name evidence="6" type="ORF">SUNI508_02487</name>
</gene>
<dbReference type="Proteomes" id="UP001408356">
    <property type="component" value="Unassembled WGS sequence"/>
</dbReference>
<dbReference type="SUPFAM" id="SSF51395">
    <property type="entry name" value="FMN-linked oxidoreductases"/>
    <property type="match status" value="1"/>
</dbReference>
<evidence type="ECO:0000259" key="5">
    <source>
        <dbReference type="Pfam" id="PF00724"/>
    </source>
</evidence>
<dbReference type="Gene3D" id="3.20.20.70">
    <property type="entry name" value="Aldolase class I"/>
    <property type="match status" value="1"/>
</dbReference>
<proteinExistence type="inferred from homology"/>
<feature type="domain" description="NADH:flavin oxidoreductase/NADH oxidase N-terminal" evidence="5">
    <location>
        <begin position="8"/>
        <end position="361"/>
    </location>
</feature>
<comment type="caution">
    <text evidence="6">The sequence shown here is derived from an EMBL/GenBank/DDBJ whole genome shotgun (WGS) entry which is preliminary data.</text>
</comment>
<sequence length="427" mass="46237">MTDMHIAQPLTLPNGLTLPNRLVNAAMAESLADKQGLPTKQTYAPYRAWAKGGWGMVLTGNVQVDSRYLGSPGDASLNETIEYEKMLEVWKTWAKICNSEGTPTLVQINHPGRQSPLGCGDRGFFVKNLAPSAIPMDFGPGLVPKLVNSLVFGTPKEMTQADIDDVVRRFAATARLSAEAGFAGAEIHAAHGYLFAQFLSEKSNQRTDSYGGSPAARAKIVLEVIKAMREATPKEFSIGIKLNSADHQSPQEFSACREQLKLIADAGVDFLEISGGTFENPTMSEGVAKEEKPKTERTKAREAFFLEFANTIRRDLPDVPLMVTGGFRTRQGLEAAVREEGCDLAGIGRPATVHPSLPKEIVFNTEVKDENATFHVKKIQPSWLMAKLGLKFVGAAADTALALSNAPEGRAASQQLSFNEIHPGTNP</sequence>
<reference evidence="6 7" key="1">
    <citation type="journal article" date="2024" name="J. Plant Pathol.">
        <title>Sequence and assembly of the genome of Seiridium unicorne, isolate CBS 538.82, causal agent of cypress canker disease.</title>
        <authorList>
            <person name="Scali E."/>
            <person name="Rocca G.D."/>
            <person name="Danti R."/>
            <person name="Garbelotto M."/>
            <person name="Barberini S."/>
            <person name="Baroncelli R."/>
            <person name="Emiliani G."/>
        </authorList>
    </citation>
    <scope>NUCLEOTIDE SEQUENCE [LARGE SCALE GENOMIC DNA]</scope>
    <source>
        <strain evidence="6 7">BM-138-508</strain>
    </source>
</reference>
<evidence type="ECO:0000313" key="7">
    <source>
        <dbReference type="Proteomes" id="UP001408356"/>
    </source>
</evidence>
<accession>A0ABR2UF82</accession>
<evidence type="ECO:0000256" key="4">
    <source>
        <dbReference type="ARBA" id="ARBA00023002"/>
    </source>
</evidence>
<evidence type="ECO:0000256" key="2">
    <source>
        <dbReference type="ARBA" id="ARBA00022630"/>
    </source>
</evidence>
<evidence type="ECO:0000256" key="1">
    <source>
        <dbReference type="ARBA" id="ARBA00005979"/>
    </source>
</evidence>
<dbReference type="PANTHER" id="PTHR43656">
    <property type="entry name" value="BINDING OXIDOREDUCTASE, PUTATIVE (AFU_ORTHOLOGUE AFUA_2G08260)-RELATED"/>
    <property type="match status" value="1"/>
</dbReference>
<dbReference type="CDD" id="cd04733">
    <property type="entry name" value="OYE_like_2_FMN"/>
    <property type="match status" value="1"/>
</dbReference>
<dbReference type="EMBL" id="JARVKF010000440">
    <property type="protein sequence ID" value="KAK9413288.1"/>
    <property type="molecule type" value="Genomic_DNA"/>
</dbReference>
<keyword evidence="2" id="KW-0285">Flavoprotein</keyword>
<protein>
    <submittedName>
        <fullName evidence="6">NADH:flavin oxidoreductase/NADH oxidase</fullName>
    </submittedName>
</protein>
<dbReference type="Pfam" id="PF00724">
    <property type="entry name" value="Oxidored_FMN"/>
    <property type="match status" value="1"/>
</dbReference>
<organism evidence="6 7">
    <name type="scientific">Seiridium unicorne</name>
    <dbReference type="NCBI Taxonomy" id="138068"/>
    <lineage>
        <taxon>Eukaryota</taxon>
        <taxon>Fungi</taxon>
        <taxon>Dikarya</taxon>
        <taxon>Ascomycota</taxon>
        <taxon>Pezizomycotina</taxon>
        <taxon>Sordariomycetes</taxon>
        <taxon>Xylariomycetidae</taxon>
        <taxon>Amphisphaeriales</taxon>
        <taxon>Sporocadaceae</taxon>
        <taxon>Seiridium</taxon>
    </lineage>
</organism>
<evidence type="ECO:0000313" key="6">
    <source>
        <dbReference type="EMBL" id="KAK9413288.1"/>
    </source>
</evidence>
<comment type="similarity">
    <text evidence="1">Belongs to the NADH:flavin oxidoreductase/NADH oxidase family.</text>
</comment>
<dbReference type="InterPro" id="IPR001155">
    <property type="entry name" value="OxRdtase_FMN_N"/>
</dbReference>
<dbReference type="InterPro" id="IPR051799">
    <property type="entry name" value="NADH_flavin_oxidoreductase"/>
</dbReference>
<keyword evidence="7" id="KW-1185">Reference proteome</keyword>
<keyword evidence="3" id="KW-0288">FMN</keyword>